<keyword evidence="13" id="KW-1185">Reference proteome</keyword>
<feature type="transmembrane region" description="Helical" evidence="9">
    <location>
        <begin position="32"/>
        <end position="49"/>
    </location>
</feature>
<feature type="transmembrane region" description="Helical" evidence="9">
    <location>
        <begin position="55"/>
        <end position="77"/>
    </location>
</feature>
<keyword evidence="8" id="KW-0902">Two-component regulatory system</keyword>
<evidence type="ECO:0000256" key="6">
    <source>
        <dbReference type="ARBA" id="ARBA00022777"/>
    </source>
</evidence>
<keyword evidence="4" id="KW-0808">Transferase</keyword>
<proteinExistence type="predicted"/>
<evidence type="ECO:0000256" key="9">
    <source>
        <dbReference type="SAM" id="Phobius"/>
    </source>
</evidence>
<keyword evidence="9" id="KW-0472">Membrane</keyword>
<evidence type="ECO:0000256" key="1">
    <source>
        <dbReference type="ARBA" id="ARBA00000085"/>
    </source>
</evidence>
<evidence type="ECO:0000256" key="3">
    <source>
        <dbReference type="ARBA" id="ARBA00022553"/>
    </source>
</evidence>
<feature type="domain" description="Histidine kinase/HSP90-like ATPase" evidence="10">
    <location>
        <begin position="276"/>
        <end position="365"/>
    </location>
</feature>
<dbReference type="OrthoDB" id="227596at2"/>
<dbReference type="InterPro" id="IPR050482">
    <property type="entry name" value="Sensor_HK_TwoCompSys"/>
</dbReference>
<protein>
    <recommendedName>
        <fullName evidence="2">histidine kinase</fullName>
        <ecNumber evidence="2">2.7.13.3</ecNumber>
    </recommendedName>
</protein>
<evidence type="ECO:0000256" key="5">
    <source>
        <dbReference type="ARBA" id="ARBA00022741"/>
    </source>
</evidence>
<dbReference type="EMBL" id="VXLC01000003">
    <property type="protein sequence ID" value="KAA8888770.1"/>
    <property type="molecule type" value="Genomic_DNA"/>
</dbReference>
<dbReference type="Pfam" id="PF02518">
    <property type="entry name" value="HATPase_c"/>
    <property type="match status" value="1"/>
</dbReference>
<dbReference type="GO" id="GO:0000155">
    <property type="term" value="F:phosphorelay sensor kinase activity"/>
    <property type="evidence" value="ECO:0007669"/>
    <property type="project" value="InterPro"/>
</dbReference>
<dbReference type="Pfam" id="PF07730">
    <property type="entry name" value="HisKA_3"/>
    <property type="match status" value="1"/>
</dbReference>
<dbReference type="CDD" id="cd16917">
    <property type="entry name" value="HATPase_UhpB-NarQ-NarX-like"/>
    <property type="match status" value="1"/>
</dbReference>
<feature type="domain" description="Signal transduction histidine kinase subgroup 3 dimerisation and phosphoacceptor" evidence="11">
    <location>
        <begin position="172"/>
        <end position="236"/>
    </location>
</feature>
<evidence type="ECO:0000256" key="4">
    <source>
        <dbReference type="ARBA" id="ARBA00022679"/>
    </source>
</evidence>
<evidence type="ECO:0000313" key="13">
    <source>
        <dbReference type="Proteomes" id="UP000323876"/>
    </source>
</evidence>
<evidence type="ECO:0000259" key="11">
    <source>
        <dbReference type="Pfam" id="PF07730"/>
    </source>
</evidence>
<dbReference type="GO" id="GO:0016020">
    <property type="term" value="C:membrane"/>
    <property type="evidence" value="ECO:0007669"/>
    <property type="project" value="InterPro"/>
</dbReference>
<dbReference type="Gene3D" id="1.20.5.1930">
    <property type="match status" value="1"/>
</dbReference>
<gene>
    <name evidence="12" type="ORF">F3087_07055</name>
</gene>
<keyword evidence="3" id="KW-0597">Phosphoprotein</keyword>
<keyword evidence="9" id="KW-0812">Transmembrane</keyword>
<keyword evidence="7" id="KW-0067">ATP-binding</keyword>
<dbReference type="PANTHER" id="PTHR24421">
    <property type="entry name" value="NITRATE/NITRITE SENSOR PROTEIN NARX-RELATED"/>
    <property type="match status" value="1"/>
</dbReference>
<keyword evidence="6 12" id="KW-0418">Kinase</keyword>
<dbReference type="EC" id="2.7.13.3" evidence="2"/>
<dbReference type="Proteomes" id="UP000323876">
    <property type="component" value="Unassembled WGS sequence"/>
</dbReference>
<sequence>MSGRKPGWPVAVDLVLAAIGAFDVWCNRDVPLAMWEIGVALLAAAGLLLRRCAPIVAFACTLPATMLVGALLAPMAAMYSVARSSTPRWIVAVFAVLLGASCLYTSPDGDFRLTDLEFLLHQIVFATLVGAGPAALGWLVATRQRLARQMDEIDRVYAHERELQVAAARDRERAELAREMHDVVSHQVSLIAVQAGALQMVSTDRDARSAADVIRKLSVKTLDELRHMVKVLRAPAAAGEIGPQPSIDHLPALLANSALPVELIGQWPENLTPAGERAIYRTVQEALTNVHKHAPGAAVTIASAYTDRAVTVSITNTRSEEPPVELPSAGSGIAGLRQRAQLLGGTVTAQALPDGGWTVRLQLPRT</sequence>
<comment type="catalytic activity">
    <reaction evidence="1">
        <text>ATP + protein L-histidine = ADP + protein N-phospho-L-histidine.</text>
        <dbReference type="EC" id="2.7.13.3"/>
    </reaction>
</comment>
<keyword evidence="5" id="KW-0547">Nucleotide-binding</keyword>
<dbReference type="AlphaFoldDB" id="A0A5N0EIW7"/>
<evidence type="ECO:0000256" key="8">
    <source>
        <dbReference type="ARBA" id="ARBA00023012"/>
    </source>
</evidence>
<keyword evidence="9" id="KW-1133">Transmembrane helix</keyword>
<evidence type="ECO:0000256" key="2">
    <source>
        <dbReference type="ARBA" id="ARBA00012438"/>
    </source>
</evidence>
<name>A0A5N0EIW7_9NOCA</name>
<dbReference type="GO" id="GO:0005524">
    <property type="term" value="F:ATP binding"/>
    <property type="evidence" value="ECO:0007669"/>
    <property type="project" value="UniProtKB-KW"/>
</dbReference>
<evidence type="ECO:0000313" key="12">
    <source>
        <dbReference type="EMBL" id="KAA8888770.1"/>
    </source>
</evidence>
<dbReference type="Gene3D" id="3.30.565.10">
    <property type="entry name" value="Histidine kinase-like ATPase, C-terminal domain"/>
    <property type="match status" value="1"/>
</dbReference>
<accession>A0A5N0EIW7</accession>
<organism evidence="12 13">
    <name type="scientific">Nocardia colli</name>
    <dbReference type="NCBI Taxonomy" id="2545717"/>
    <lineage>
        <taxon>Bacteria</taxon>
        <taxon>Bacillati</taxon>
        <taxon>Actinomycetota</taxon>
        <taxon>Actinomycetes</taxon>
        <taxon>Mycobacteriales</taxon>
        <taxon>Nocardiaceae</taxon>
        <taxon>Nocardia</taxon>
    </lineage>
</organism>
<dbReference type="PANTHER" id="PTHR24421:SF10">
    <property type="entry name" value="NITRATE_NITRITE SENSOR PROTEIN NARQ"/>
    <property type="match status" value="1"/>
</dbReference>
<dbReference type="GO" id="GO:0046983">
    <property type="term" value="F:protein dimerization activity"/>
    <property type="evidence" value="ECO:0007669"/>
    <property type="project" value="InterPro"/>
</dbReference>
<feature type="transmembrane region" description="Helical" evidence="9">
    <location>
        <begin position="89"/>
        <end position="106"/>
    </location>
</feature>
<dbReference type="InterPro" id="IPR011712">
    <property type="entry name" value="Sig_transdc_His_kin_sub3_dim/P"/>
</dbReference>
<feature type="transmembrane region" description="Helical" evidence="9">
    <location>
        <begin position="118"/>
        <end position="141"/>
    </location>
</feature>
<evidence type="ECO:0000259" key="10">
    <source>
        <dbReference type="Pfam" id="PF02518"/>
    </source>
</evidence>
<evidence type="ECO:0000256" key="7">
    <source>
        <dbReference type="ARBA" id="ARBA00022840"/>
    </source>
</evidence>
<dbReference type="InterPro" id="IPR003594">
    <property type="entry name" value="HATPase_dom"/>
</dbReference>
<reference evidence="12 13" key="1">
    <citation type="submission" date="2019-09" db="EMBL/GenBank/DDBJ databases">
        <authorList>
            <person name="Wang X."/>
        </authorList>
    </citation>
    <scope>NUCLEOTIDE SEQUENCE [LARGE SCALE GENOMIC DNA]</scope>
    <source>
        <strain evidence="12 13">CICC 11023</strain>
    </source>
</reference>
<dbReference type="SUPFAM" id="SSF55874">
    <property type="entry name" value="ATPase domain of HSP90 chaperone/DNA topoisomerase II/histidine kinase"/>
    <property type="match status" value="1"/>
</dbReference>
<dbReference type="RefSeq" id="WP_150401045.1">
    <property type="nucleotide sequence ID" value="NZ_VXLC01000003.1"/>
</dbReference>
<comment type="caution">
    <text evidence="12">The sequence shown here is derived from an EMBL/GenBank/DDBJ whole genome shotgun (WGS) entry which is preliminary data.</text>
</comment>
<dbReference type="InterPro" id="IPR036890">
    <property type="entry name" value="HATPase_C_sf"/>
</dbReference>